<evidence type="ECO:0000256" key="3">
    <source>
        <dbReference type="SAM" id="Phobius"/>
    </source>
</evidence>
<dbReference type="InterPro" id="IPR014710">
    <property type="entry name" value="RmlC-like_jellyroll"/>
</dbReference>
<accession>A0AA88JES6</accession>
<evidence type="ECO:0008006" key="6">
    <source>
        <dbReference type="Google" id="ProtNLM"/>
    </source>
</evidence>
<dbReference type="Gene3D" id="2.60.120.10">
    <property type="entry name" value="Jelly Rolls"/>
    <property type="match status" value="1"/>
</dbReference>
<comment type="caution">
    <text evidence="4">The sequence shown here is derived from an EMBL/GenBank/DDBJ whole genome shotgun (WGS) entry which is preliminary data.</text>
</comment>
<dbReference type="GO" id="GO:0016020">
    <property type="term" value="C:membrane"/>
    <property type="evidence" value="ECO:0007669"/>
    <property type="project" value="UniProtKB-SubCell"/>
</dbReference>
<dbReference type="AlphaFoldDB" id="A0AA88JES6"/>
<dbReference type="PANTHER" id="PTHR45651:SF68">
    <property type="entry name" value="ION TRANSPORT DOMAIN-CONTAINING PROTEIN"/>
    <property type="match status" value="1"/>
</dbReference>
<keyword evidence="3" id="KW-0472">Membrane</keyword>
<dbReference type="SUPFAM" id="SSF51206">
    <property type="entry name" value="cAMP-binding domain-like"/>
    <property type="match status" value="1"/>
</dbReference>
<keyword evidence="2" id="KW-0407">Ion channel</keyword>
<protein>
    <recommendedName>
        <fullName evidence="6">Cyclic nucleotide-binding domain-containing protein</fullName>
    </recommendedName>
</protein>
<keyword evidence="1" id="KW-0813">Transport</keyword>
<name>A0AA88JES6_FICCA</name>
<evidence type="ECO:0000256" key="2">
    <source>
        <dbReference type="ARBA" id="ARBA00023303"/>
    </source>
</evidence>
<sequence length="321" mass="36910">MRNLTYLNEYCPVDPPTSAVLDFGIFADAVESSRLTKTDFVRKFFRSFWWGLRNLSSFGQNLDISSYVVENLVAVLISILALLLFLYLIGNLQKSIQMATTRASVGNKNLGREKAREEHNGAKGRAMDIKKHHPDLKLKIMRCVRLRLQEGKDVDVGHLIHILPFAPGMLLKPVTYTEKSYIFRKGEPLDMMLFVTVGVVWSFGSSSCPMECLQKGDHYGKQLVEWQLSSTSYSEFPISQAKLKCHTKVEVFVLMTIDLEHLLSSFWGKFPFPRSTEFTSEGLKPFAAASLQRGFRRYIWKRRARKHHIHEQFNLRLDIIS</sequence>
<keyword evidence="1" id="KW-1071">Ligand-gated ion channel</keyword>
<keyword evidence="3" id="KW-0812">Transmembrane</keyword>
<dbReference type="GO" id="GO:0034220">
    <property type="term" value="P:monoatomic ion transmembrane transport"/>
    <property type="evidence" value="ECO:0007669"/>
    <property type="project" value="UniProtKB-KW"/>
</dbReference>
<dbReference type="Proteomes" id="UP001187192">
    <property type="component" value="Unassembled WGS sequence"/>
</dbReference>
<organism evidence="4 5">
    <name type="scientific">Ficus carica</name>
    <name type="common">Common fig</name>
    <dbReference type="NCBI Taxonomy" id="3494"/>
    <lineage>
        <taxon>Eukaryota</taxon>
        <taxon>Viridiplantae</taxon>
        <taxon>Streptophyta</taxon>
        <taxon>Embryophyta</taxon>
        <taxon>Tracheophyta</taxon>
        <taxon>Spermatophyta</taxon>
        <taxon>Magnoliopsida</taxon>
        <taxon>eudicotyledons</taxon>
        <taxon>Gunneridae</taxon>
        <taxon>Pentapetalae</taxon>
        <taxon>rosids</taxon>
        <taxon>fabids</taxon>
        <taxon>Rosales</taxon>
        <taxon>Moraceae</taxon>
        <taxon>Ficeae</taxon>
        <taxon>Ficus</taxon>
    </lineage>
</organism>
<proteinExistence type="predicted"/>
<dbReference type="InterPro" id="IPR018490">
    <property type="entry name" value="cNMP-bd_dom_sf"/>
</dbReference>
<evidence type="ECO:0000313" key="4">
    <source>
        <dbReference type="EMBL" id="GMN69471.1"/>
    </source>
</evidence>
<keyword evidence="1" id="KW-0406">Ion transport</keyword>
<feature type="transmembrane region" description="Helical" evidence="3">
    <location>
        <begin position="64"/>
        <end position="89"/>
    </location>
</feature>
<gene>
    <name evidence="4" type="ORF">TIFTF001_038521</name>
</gene>
<reference evidence="4" key="1">
    <citation type="submission" date="2023-07" db="EMBL/GenBank/DDBJ databases">
        <title>draft genome sequence of fig (Ficus carica).</title>
        <authorList>
            <person name="Takahashi T."/>
            <person name="Nishimura K."/>
        </authorList>
    </citation>
    <scope>NUCLEOTIDE SEQUENCE</scope>
</reference>
<dbReference type="PANTHER" id="PTHR45651">
    <property type="entry name" value="CYCLIC NUCLEOTIDE-GATED ION CHANNEL 15-RELATED-RELATED"/>
    <property type="match status" value="1"/>
</dbReference>
<evidence type="ECO:0000256" key="1">
    <source>
        <dbReference type="ARBA" id="ARBA00023286"/>
    </source>
</evidence>
<dbReference type="EMBL" id="BTGU01000853">
    <property type="protein sequence ID" value="GMN69471.1"/>
    <property type="molecule type" value="Genomic_DNA"/>
</dbReference>
<keyword evidence="5" id="KW-1185">Reference proteome</keyword>
<evidence type="ECO:0000313" key="5">
    <source>
        <dbReference type="Proteomes" id="UP001187192"/>
    </source>
</evidence>
<keyword evidence="3" id="KW-1133">Transmembrane helix</keyword>